<sequence>MDQAQTLRNQMKRKNENTAKAIAVVSGKGGVGKSNFSLNFSMELSSQGYRVLLLDMDIGMGNVHILMGQQSNQSILHYLQGSGSILDIVQKGPGNLSFISGGSGLNQLVEWHDIEIKRFIEGFELLQKEYDYLLFDMGAGASVNGLEVIMAADEVLVITTPEPTSIMDAYSMMKFIYMKNPEKDFSILCNRVMNFKEANLAVERLKLATERFLHKKVHFLGSIPEDLNVRKAVTKQVPFVLEYPSSAASKQIKRIIKNYIAARPTGVQDNPNRFVQRLTKIFSNR</sequence>
<evidence type="ECO:0008006" key="5">
    <source>
        <dbReference type="Google" id="ProtNLM"/>
    </source>
</evidence>
<gene>
    <name evidence="3" type="ORF">KR50_19030</name>
</gene>
<dbReference type="PANTHER" id="PTHR43384">
    <property type="entry name" value="SEPTUM SITE-DETERMINING PROTEIN MIND HOMOLOG, CHLOROPLASTIC-RELATED"/>
    <property type="match status" value="1"/>
</dbReference>
<dbReference type="PATRIC" id="fig|220754.4.peg.1922"/>
<dbReference type="GO" id="GO:0005524">
    <property type="term" value="F:ATP binding"/>
    <property type="evidence" value="ECO:0007669"/>
    <property type="project" value="UniProtKB-KW"/>
</dbReference>
<dbReference type="GO" id="GO:0016887">
    <property type="term" value="F:ATP hydrolysis activity"/>
    <property type="evidence" value="ECO:0007669"/>
    <property type="project" value="TreeGrafter"/>
</dbReference>
<dbReference type="AlphaFoldDB" id="A0A0C2VTH7"/>
<dbReference type="GO" id="GO:0051782">
    <property type="term" value="P:negative regulation of cell division"/>
    <property type="evidence" value="ECO:0007669"/>
    <property type="project" value="TreeGrafter"/>
</dbReference>
<comment type="caution">
    <text evidence="3">The sequence shown here is derived from an EMBL/GenBank/DDBJ whole genome shotgun (WGS) entry which is preliminary data.</text>
</comment>
<evidence type="ECO:0000256" key="1">
    <source>
        <dbReference type="ARBA" id="ARBA00022741"/>
    </source>
</evidence>
<reference evidence="3 4" key="1">
    <citation type="submission" date="2015-01" db="EMBL/GenBank/DDBJ databases">
        <title>Jeotgalibacillus campisalis genome sequencing.</title>
        <authorList>
            <person name="Goh K.M."/>
            <person name="Chan K.-G."/>
            <person name="Yaakop A.S."/>
            <person name="Ee R."/>
            <person name="Gan H.M."/>
            <person name="Chan C.S."/>
        </authorList>
    </citation>
    <scope>NUCLEOTIDE SEQUENCE [LARGE SCALE GENOMIC DNA]</scope>
    <source>
        <strain evidence="3 4">SF-57</strain>
    </source>
</reference>
<dbReference type="Pfam" id="PF10609">
    <property type="entry name" value="ParA"/>
    <property type="match status" value="1"/>
</dbReference>
<evidence type="ECO:0000313" key="4">
    <source>
        <dbReference type="Proteomes" id="UP000031972"/>
    </source>
</evidence>
<dbReference type="OrthoDB" id="9816297at2"/>
<dbReference type="RefSeq" id="WP_041057526.1">
    <property type="nucleotide sequence ID" value="NZ_JXRR01000014.1"/>
</dbReference>
<dbReference type="InterPro" id="IPR025501">
    <property type="entry name" value="MinD_FleN"/>
</dbReference>
<dbReference type="GO" id="GO:0009898">
    <property type="term" value="C:cytoplasmic side of plasma membrane"/>
    <property type="evidence" value="ECO:0007669"/>
    <property type="project" value="TreeGrafter"/>
</dbReference>
<dbReference type="EMBL" id="JXRR01000014">
    <property type="protein sequence ID" value="KIL47736.1"/>
    <property type="molecule type" value="Genomic_DNA"/>
</dbReference>
<dbReference type="PIRSF" id="PIRSF003092">
    <property type="entry name" value="MinD"/>
    <property type="match status" value="1"/>
</dbReference>
<proteinExistence type="predicted"/>
<dbReference type="Gene3D" id="3.40.50.300">
    <property type="entry name" value="P-loop containing nucleotide triphosphate hydrolases"/>
    <property type="match status" value="1"/>
</dbReference>
<dbReference type="InterPro" id="IPR050625">
    <property type="entry name" value="ParA/MinD_ATPase"/>
</dbReference>
<dbReference type="GO" id="GO:0005829">
    <property type="term" value="C:cytosol"/>
    <property type="evidence" value="ECO:0007669"/>
    <property type="project" value="TreeGrafter"/>
</dbReference>
<dbReference type="SUPFAM" id="SSF52540">
    <property type="entry name" value="P-loop containing nucleoside triphosphate hydrolases"/>
    <property type="match status" value="1"/>
</dbReference>
<dbReference type="PANTHER" id="PTHR43384:SF4">
    <property type="entry name" value="CELLULOSE BIOSYNTHESIS PROTEIN BCSQ-RELATED"/>
    <property type="match status" value="1"/>
</dbReference>
<dbReference type="Proteomes" id="UP000031972">
    <property type="component" value="Unassembled WGS sequence"/>
</dbReference>
<dbReference type="InterPro" id="IPR033875">
    <property type="entry name" value="FlhG"/>
</dbReference>
<name>A0A0C2VTH7_9BACL</name>
<accession>A0A0C2VTH7</accession>
<keyword evidence="1" id="KW-0547">Nucleotide-binding</keyword>
<protein>
    <recommendedName>
        <fullName evidence="5">ATPase</fullName>
    </recommendedName>
</protein>
<dbReference type="CDD" id="cd02038">
    <property type="entry name" value="FlhG-like"/>
    <property type="match status" value="1"/>
</dbReference>
<evidence type="ECO:0000313" key="3">
    <source>
        <dbReference type="EMBL" id="KIL47736.1"/>
    </source>
</evidence>
<dbReference type="InterPro" id="IPR033756">
    <property type="entry name" value="YlxH/NBP35"/>
</dbReference>
<keyword evidence="4" id="KW-1185">Reference proteome</keyword>
<organism evidence="3 4">
    <name type="scientific">Jeotgalibacillus campisalis</name>
    <dbReference type="NCBI Taxonomy" id="220754"/>
    <lineage>
        <taxon>Bacteria</taxon>
        <taxon>Bacillati</taxon>
        <taxon>Bacillota</taxon>
        <taxon>Bacilli</taxon>
        <taxon>Bacillales</taxon>
        <taxon>Caryophanaceae</taxon>
        <taxon>Jeotgalibacillus</taxon>
    </lineage>
</organism>
<keyword evidence="2" id="KW-0067">ATP-binding</keyword>
<dbReference type="InterPro" id="IPR027417">
    <property type="entry name" value="P-loop_NTPase"/>
</dbReference>
<evidence type="ECO:0000256" key="2">
    <source>
        <dbReference type="ARBA" id="ARBA00022840"/>
    </source>
</evidence>